<keyword evidence="1" id="KW-0732">Signal</keyword>
<dbReference type="Proteomes" id="UP000494106">
    <property type="component" value="Unassembled WGS sequence"/>
</dbReference>
<dbReference type="OrthoDB" id="6604460at2759"/>
<evidence type="ECO:0000313" key="4">
    <source>
        <dbReference type="Proteomes" id="UP000494106"/>
    </source>
</evidence>
<keyword evidence="4" id="KW-1185">Reference proteome</keyword>
<evidence type="ECO:0000313" key="5">
    <source>
        <dbReference type="Proteomes" id="UP000494256"/>
    </source>
</evidence>
<comment type="caution">
    <text evidence="2">The sequence shown here is derived from an EMBL/GenBank/DDBJ whole genome shotgun (WGS) entry which is preliminary data.</text>
</comment>
<feature type="signal peptide" evidence="1">
    <location>
        <begin position="1"/>
        <end position="25"/>
    </location>
</feature>
<evidence type="ECO:0000313" key="2">
    <source>
        <dbReference type="EMBL" id="CAB3223456.1"/>
    </source>
</evidence>
<organism evidence="2 4">
    <name type="scientific">Arctia plantaginis</name>
    <name type="common">Wood tiger moth</name>
    <name type="synonym">Phalaena plantaginis</name>
    <dbReference type="NCBI Taxonomy" id="874455"/>
    <lineage>
        <taxon>Eukaryota</taxon>
        <taxon>Metazoa</taxon>
        <taxon>Ecdysozoa</taxon>
        <taxon>Arthropoda</taxon>
        <taxon>Hexapoda</taxon>
        <taxon>Insecta</taxon>
        <taxon>Pterygota</taxon>
        <taxon>Neoptera</taxon>
        <taxon>Endopterygota</taxon>
        <taxon>Lepidoptera</taxon>
        <taxon>Glossata</taxon>
        <taxon>Ditrysia</taxon>
        <taxon>Noctuoidea</taxon>
        <taxon>Erebidae</taxon>
        <taxon>Arctiinae</taxon>
        <taxon>Arctia</taxon>
    </lineage>
</organism>
<sequence>MCNMRLSSFRILSVLLGYLLAQSKAYPMQGWPMYPQTSREYPDDEYYYTPKVQYIYDAPAMSVPDMHAQVPYPYIYDPYGHFIPNEAPKRQEDRIAALPIGQETWFESDTTPRWQPNDVDDVNAAFLDNLILTQMAQDAQRRRENARAAFPPVDYEEHDVEDEDVRELKALAGQPLYHVPKTVPRYDEDDYASDDGFINWNGNKRSVKATTAAPVISTVAPKAGEKEVVMPRPAQSSYSHGHQKSQMKRNNNAFYDTITHYFANKSPKTNSQNAANGRRIDKRFVADDSDLVVELRGLKHRIAT</sequence>
<protein>
    <submittedName>
        <fullName evidence="2">Uncharacterized protein</fullName>
    </submittedName>
</protein>
<evidence type="ECO:0000256" key="1">
    <source>
        <dbReference type="SAM" id="SignalP"/>
    </source>
</evidence>
<gene>
    <name evidence="3" type="ORF">APLA_LOCUS12127</name>
    <name evidence="2" type="ORF">APLA_LOCUS1662</name>
</gene>
<dbReference type="Proteomes" id="UP000494256">
    <property type="component" value="Unassembled WGS sequence"/>
</dbReference>
<evidence type="ECO:0000313" key="3">
    <source>
        <dbReference type="EMBL" id="CAB3247817.1"/>
    </source>
</evidence>
<name>A0A8S0YVN8_ARCPL</name>
<dbReference type="AlphaFoldDB" id="A0A8S0YVN8"/>
<proteinExistence type="predicted"/>
<reference evidence="4 5" key="1">
    <citation type="submission" date="2020-04" db="EMBL/GenBank/DDBJ databases">
        <authorList>
            <person name="Wallbank WR R."/>
            <person name="Pardo Diaz C."/>
            <person name="Kozak K."/>
            <person name="Martin S."/>
            <person name="Jiggins C."/>
            <person name="Moest M."/>
            <person name="Warren A I."/>
            <person name="Byers J.R.P. K."/>
            <person name="Montejo-Kovacevich G."/>
            <person name="Yen C E."/>
        </authorList>
    </citation>
    <scope>NUCLEOTIDE SEQUENCE [LARGE SCALE GENOMIC DNA]</scope>
</reference>
<accession>A0A8S0YVN8</accession>
<feature type="chain" id="PRO_5036434209" evidence="1">
    <location>
        <begin position="26"/>
        <end position="304"/>
    </location>
</feature>
<dbReference type="EMBL" id="CADEBC010000135">
    <property type="protein sequence ID" value="CAB3223456.1"/>
    <property type="molecule type" value="Genomic_DNA"/>
</dbReference>
<dbReference type="EMBL" id="CADEBD010000337">
    <property type="protein sequence ID" value="CAB3247817.1"/>
    <property type="molecule type" value="Genomic_DNA"/>
</dbReference>